<feature type="compositionally biased region" description="Polar residues" evidence="7">
    <location>
        <begin position="477"/>
        <end position="494"/>
    </location>
</feature>
<dbReference type="GO" id="GO:0005524">
    <property type="term" value="F:ATP binding"/>
    <property type="evidence" value="ECO:0007669"/>
    <property type="project" value="UniProtKB-UniRule"/>
</dbReference>
<evidence type="ECO:0000256" key="4">
    <source>
        <dbReference type="ARBA" id="ARBA00022777"/>
    </source>
</evidence>
<evidence type="ECO:0000259" key="8">
    <source>
        <dbReference type="PROSITE" id="PS50011"/>
    </source>
</evidence>
<dbReference type="FunFam" id="3.30.200.20:FF:001058">
    <property type="entry name" value="Mitogen-activated protein kinase"/>
    <property type="match status" value="1"/>
</dbReference>
<feature type="binding site" evidence="6">
    <location>
        <position position="48"/>
    </location>
    <ligand>
        <name>ATP</name>
        <dbReference type="ChEBI" id="CHEBI:30616"/>
    </ligand>
</feature>
<dbReference type="PANTHER" id="PTHR24055">
    <property type="entry name" value="MITOGEN-ACTIVATED PROTEIN KINASE"/>
    <property type="match status" value="1"/>
</dbReference>
<dbReference type="InterPro" id="IPR017441">
    <property type="entry name" value="Protein_kinase_ATP_BS"/>
</dbReference>
<protein>
    <recommendedName>
        <fullName evidence="8">Protein kinase domain-containing protein</fullName>
    </recommendedName>
</protein>
<evidence type="ECO:0000313" key="10">
    <source>
        <dbReference type="Proteomes" id="UP000494165"/>
    </source>
</evidence>
<dbReference type="InterPro" id="IPR000719">
    <property type="entry name" value="Prot_kinase_dom"/>
</dbReference>
<keyword evidence="4" id="KW-0418">Kinase</keyword>
<feature type="domain" description="Protein kinase" evidence="8">
    <location>
        <begin position="19"/>
        <end position="310"/>
    </location>
</feature>
<evidence type="ECO:0000256" key="2">
    <source>
        <dbReference type="ARBA" id="ARBA00022679"/>
    </source>
</evidence>
<dbReference type="InterPro" id="IPR003527">
    <property type="entry name" value="MAP_kinase_CS"/>
</dbReference>
<feature type="compositionally biased region" description="Polar residues" evidence="7">
    <location>
        <begin position="401"/>
        <end position="410"/>
    </location>
</feature>
<feature type="compositionally biased region" description="Polar residues" evidence="7">
    <location>
        <begin position="370"/>
        <end position="385"/>
    </location>
</feature>
<dbReference type="AlphaFoldDB" id="A0A8S1C1T2"/>
<feature type="region of interest" description="Disordered" evidence="7">
    <location>
        <begin position="477"/>
        <end position="525"/>
    </location>
</feature>
<feature type="compositionally biased region" description="Polar residues" evidence="7">
    <location>
        <begin position="504"/>
        <end position="525"/>
    </location>
</feature>
<dbReference type="GO" id="GO:0004707">
    <property type="term" value="F:MAP kinase activity"/>
    <property type="evidence" value="ECO:0007669"/>
    <property type="project" value="InterPro"/>
</dbReference>
<dbReference type="Gene3D" id="1.10.510.10">
    <property type="entry name" value="Transferase(Phosphotransferase) domain 1"/>
    <property type="match status" value="1"/>
</dbReference>
<feature type="compositionally biased region" description="Basic residues" evidence="7">
    <location>
        <begin position="358"/>
        <end position="369"/>
    </location>
</feature>
<dbReference type="CDD" id="cd07852">
    <property type="entry name" value="STKc_MAPK15-like"/>
    <property type="match status" value="1"/>
</dbReference>
<name>A0A8S1C1T2_9INSE</name>
<dbReference type="OrthoDB" id="192887at2759"/>
<dbReference type="EMBL" id="CADEPI010000005">
    <property type="protein sequence ID" value="CAB3361123.1"/>
    <property type="molecule type" value="Genomic_DNA"/>
</dbReference>
<organism evidence="9 10">
    <name type="scientific">Cloeon dipterum</name>
    <dbReference type="NCBI Taxonomy" id="197152"/>
    <lineage>
        <taxon>Eukaryota</taxon>
        <taxon>Metazoa</taxon>
        <taxon>Ecdysozoa</taxon>
        <taxon>Arthropoda</taxon>
        <taxon>Hexapoda</taxon>
        <taxon>Insecta</taxon>
        <taxon>Pterygota</taxon>
        <taxon>Palaeoptera</taxon>
        <taxon>Ephemeroptera</taxon>
        <taxon>Pisciforma</taxon>
        <taxon>Baetidae</taxon>
        <taxon>Cloeon</taxon>
    </lineage>
</organism>
<keyword evidence="1" id="KW-0723">Serine/threonine-protein kinase</keyword>
<feature type="compositionally biased region" description="Basic and acidic residues" evidence="7">
    <location>
        <begin position="412"/>
        <end position="423"/>
    </location>
</feature>
<reference evidence="9 10" key="1">
    <citation type="submission" date="2020-04" db="EMBL/GenBank/DDBJ databases">
        <authorList>
            <person name="Alioto T."/>
            <person name="Alioto T."/>
            <person name="Gomez Garrido J."/>
        </authorList>
    </citation>
    <scope>NUCLEOTIDE SEQUENCE [LARGE SCALE GENOMIC DNA]</scope>
</reference>
<dbReference type="PROSITE" id="PS01351">
    <property type="entry name" value="MAPK"/>
    <property type="match status" value="1"/>
</dbReference>
<dbReference type="InterPro" id="IPR011009">
    <property type="entry name" value="Kinase-like_dom_sf"/>
</dbReference>
<proteinExistence type="predicted"/>
<dbReference type="SUPFAM" id="SSF56112">
    <property type="entry name" value="Protein kinase-like (PK-like)"/>
    <property type="match status" value="1"/>
</dbReference>
<keyword evidence="3 6" id="KW-0547">Nucleotide-binding</keyword>
<keyword evidence="5 6" id="KW-0067">ATP-binding</keyword>
<evidence type="ECO:0000256" key="1">
    <source>
        <dbReference type="ARBA" id="ARBA00022527"/>
    </source>
</evidence>
<dbReference type="InterPro" id="IPR050117">
    <property type="entry name" value="MAPK"/>
</dbReference>
<dbReference type="PROSITE" id="PS50011">
    <property type="entry name" value="PROTEIN_KINASE_DOM"/>
    <property type="match status" value="1"/>
</dbReference>
<evidence type="ECO:0000256" key="7">
    <source>
        <dbReference type="SAM" id="MobiDB-lite"/>
    </source>
</evidence>
<gene>
    <name evidence="9" type="ORF">CLODIP_2_CD11359</name>
</gene>
<evidence type="ECO:0000256" key="3">
    <source>
        <dbReference type="ARBA" id="ARBA00022741"/>
    </source>
</evidence>
<feature type="region of interest" description="Disordered" evidence="7">
    <location>
        <begin position="352"/>
        <end position="446"/>
    </location>
</feature>
<dbReference type="PROSITE" id="PS00107">
    <property type="entry name" value="PROTEIN_KINASE_ATP"/>
    <property type="match status" value="1"/>
</dbReference>
<sequence>MTSGEPQTLELDDFIIKKYEIKKRIGKGAYGIVWKACERKSKKVVALKKIFDAFTNQTDAQRTYREIMFLKAFSGHPNVIRLLGVHSALNYKDIYLVFEYMDTDLHRVILSKDILKDVHKRYIMYQLLKATLFLHSGNVIHRDQKPSNILIDTNCTCKIADFGLARSLSQLSDTPVGHGDLTDYVATRWYRAPEILVGSTCYTKGIDMWSLGCILAEMLLEKPVFPGPSSIQQLQLISQTLPPPTKEDMKIFAGTYGSKLFSQKPPGKHATLDEILREAPSDAVDLVKKLLVLNPLKRLTAAEALKHDYVAKFHAIDSEPVLCNPVTPPLNDNVMLSVDEYRSKLYELAVAPSAASGSRHHASRSRRQHQTPQQQSNPSKNQLRPTATEPKQVASRPRPATQASLASYSTAEARRNSLQKKDSSSNLASSGMGAGGENFSKTTAKKMERKSSLPILSSVSAAAAASSNNKCLMPASKTVSSGLAHPSTTSQPLSGQDKPKLRRTSTPGGTQATKASISGQRQWWY</sequence>
<evidence type="ECO:0000256" key="5">
    <source>
        <dbReference type="ARBA" id="ARBA00022840"/>
    </source>
</evidence>
<dbReference type="Pfam" id="PF00069">
    <property type="entry name" value="Pkinase"/>
    <property type="match status" value="1"/>
</dbReference>
<accession>A0A8S1C1T2</accession>
<dbReference type="FunFam" id="1.10.510.10:FF:000238">
    <property type="entry name" value="Mitogen-activated protein kinase"/>
    <property type="match status" value="1"/>
</dbReference>
<dbReference type="Gene3D" id="3.30.200.20">
    <property type="entry name" value="Phosphorylase Kinase, domain 1"/>
    <property type="match status" value="1"/>
</dbReference>
<evidence type="ECO:0000313" key="9">
    <source>
        <dbReference type="EMBL" id="CAB3361123.1"/>
    </source>
</evidence>
<evidence type="ECO:0000256" key="6">
    <source>
        <dbReference type="PROSITE-ProRule" id="PRU10141"/>
    </source>
</evidence>
<dbReference type="Proteomes" id="UP000494165">
    <property type="component" value="Unassembled WGS sequence"/>
</dbReference>
<keyword evidence="2" id="KW-0808">Transferase</keyword>
<comment type="caution">
    <text evidence="9">The sequence shown here is derived from an EMBL/GenBank/DDBJ whole genome shotgun (WGS) entry which is preliminary data.</text>
</comment>
<keyword evidence="10" id="KW-1185">Reference proteome</keyword>